<dbReference type="GO" id="GO:0036158">
    <property type="term" value="P:outer dynein arm assembly"/>
    <property type="evidence" value="ECO:0007669"/>
    <property type="project" value="TreeGrafter"/>
</dbReference>
<sequence>MMGDNFNECDKYFKLLLSENRKVRKQNLDELMTIVSEKKFEESSEFVASVKTFVYPCLNDTSEACRESAIQLVRSLVCSGHVDDIVPIVFIIHKRMGNVTVTESSEEIKLLYVQLLRDIIKNTKQSILPCLDDLISILTKSILDPCPEVKKNSCLCAMELASTTKTHFHMVAESLVEPILKTSNYHQSTIRYTAIQSLNYVIMYSNGKQVVEVCDTLSERLFDQNVGVRLALYRVVANWMLNLHDRYSYFPKLVPLILTAQVDEHQPNREEAERLWDEIGSQYINENEVQLKEKLDFLPEYLDHYPPDVKRPNLGCRTLVTREVLKLLPVIIRELDDWAKDVSIKSGQLLCVVALNAENSIIQHLNQLLTAMTKCCYQPNHVASVHVRKAAEIMSYFISPDTYLKFLLPAMSDTEPHLGHMNVLSGLLKNVKPDELSTHVQSIITLFVKPEICEVYDPLFKKYLLQVIEYMLIACKLECQEFSYELFKIYITVKSTMLDQFEDNFIFKELINMCEPQTKEQLFKMNGEKLLNELNDSCDMWTVHSPGRKVLDKISRDAEYVILSCYEIYRQILVKTLQNFEKDPKFLMKMMININTCVDKNIFVDKQLWQILSGIIFPVQTWRPGKTAESLRAASCLCAQNIINKFTSFNDIILKQSIPIFLALADDNHSKTREYALDALNTLVYAAKKLDKIDADTINNITRVALARLNDNPGSTRFKAINLIKVTYTEPLPNDYMVHYEAHITQLYKTIVIFLDDEDLQKLVLDLLKELSWMKPEDLIKHINVNVFSHKHYAQNLMDYLSDKISQIALVSK</sequence>
<dbReference type="Proteomes" id="UP000325440">
    <property type="component" value="Unassembled WGS sequence"/>
</dbReference>
<proteinExistence type="predicted"/>
<evidence type="ECO:0000259" key="1">
    <source>
        <dbReference type="Pfam" id="PF24573"/>
    </source>
</evidence>
<dbReference type="GO" id="GO:0045505">
    <property type="term" value="F:dynein intermediate chain binding"/>
    <property type="evidence" value="ECO:0007669"/>
    <property type="project" value="TreeGrafter"/>
</dbReference>
<name>A0A5E4NKK2_9HEMI</name>
<dbReference type="GO" id="GO:0036159">
    <property type="term" value="P:inner dynein arm assembly"/>
    <property type="evidence" value="ECO:0007669"/>
    <property type="project" value="TreeGrafter"/>
</dbReference>
<organism evidence="3 4">
    <name type="scientific">Cinara cedri</name>
    <dbReference type="NCBI Taxonomy" id="506608"/>
    <lineage>
        <taxon>Eukaryota</taxon>
        <taxon>Metazoa</taxon>
        <taxon>Ecdysozoa</taxon>
        <taxon>Arthropoda</taxon>
        <taxon>Hexapoda</taxon>
        <taxon>Insecta</taxon>
        <taxon>Pterygota</taxon>
        <taxon>Neoptera</taxon>
        <taxon>Paraneoptera</taxon>
        <taxon>Hemiptera</taxon>
        <taxon>Sternorrhyncha</taxon>
        <taxon>Aphidomorpha</taxon>
        <taxon>Aphidoidea</taxon>
        <taxon>Aphididae</taxon>
        <taxon>Lachninae</taxon>
        <taxon>Cinara</taxon>
    </lineage>
</organism>
<dbReference type="GO" id="GO:0003341">
    <property type="term" value="P:cilium movement"/>
    <property type="evidence" value="ECO:0007669"/>
    <property type="project" value="TreeGrafter"/>
</dbReference>
<dbReference type="InterPro" id="IPR052623">
    <property type="entry name" value="DAAF5"/>
</dbReference>
<dbReference type="InterPro" id="IPR016024">
    <property type="entry name" value="ARM-type_fold"/>
</dbReference>
<dbReference type="InterPro" id="IPR056497">
    <property type="entry name" value="HEAT_DAAF5"/>
</dbReference>
<gene>
    <name evidence="3" type="ORF">CINCED_3A025588</name>
</gene>
<dbReference type="GO" id="GO:0005737">
    <property type="term" value="C:cytoplasm"/>
    <property type="evidence" value="ECO:0007669"/>
    <property type="project" value="TreeGrafter"/>
</dbReference>
<dbReference type="SUPFAM" id="SSF48371">
    <property type="entry name" value="ARM repeat"/>
    <property type="match status" value="2"/>
</dbReference>
<evidence type="ECO:0000313" key="3">
    <source>
        <dbReference type="EMBL" id="VVC44258.1"/>
    </source>
</evidence>
<dbReference type="AlphaFoldDB" id="A0A5E4NKK2"/>
<dbReference type="InterPro" id="IPR011989">
    <property type="entry name" value="ARM-like"/>
</dbReference>
<protein>
    <submittedName>
        <fullName evidence="3">Armadillo-type fold,Armadillo-like helical</fullName>
    </submittedName>
</protein>
<dbReference type="EMBL" id="CABPRJ010002377">
    <property type="protein sequence ID" value="VVC44258.1"/>
    <property type="molecule type" value="Genomic_DNA"/>
</dbReference>
<dbReference type="PANTHER" id="PTHR16216:SF2">
    <property type="entry name" value="DYNEIN AXONEMAL ASSEMBLY FACTOR 5"/>
    <property type="match status" value="1"/>
</dbReference>
<feature type="domain" description="Dynein axonemal assembly factor 5 HEAT-repeat" evidence="1">
    <location>
        <begin position="303"/>
        <end position="496"/>
    </location>
</feature>
<evidence type="ECO:0000259" key="2">
    <source>
        <dbReference type="Pfam" id="PF25757"/>
    </source>
</evidence>
<dbReference type="OrthoDB" id="413572at2759"/>
<evidence type="ECO:0000313" key="4">
    <source>
        <dbReference type="Proteomes" id="UP000325440"/>
    </source>
</evidence>
<dbReference type="PANTHER" id="PTHR16216">
    <property type="entry name" value="DYNEIN ASSEMBLY FACTOR 5, AXONEMAL"/>
    <property type="match status" value="1"/>
</dbReference>
<dbReference type="Gene3D" id="1.25.10.10">
    <property type="entry name" value="Leucine-rich Repeat Variant"/>
    <property type="match status" value="3"/>
</dbReference>
<reference evidence="3 4" key="1">
    <citation type="submission" date="2019-08" db="EMBL/GenBank/DDBJ databases">
        <authorList>
            <person name="Alioto T."/>
            <person name="Alioto T."/>
            <person name="Gomez Garrido J."/>
        </authorList>
    </citation>
    <scope>NUCLEOTIDE SEQUENCE [LARGE SCALE GENOMIC DNA]</scope>
</reference>
<accession>A0A5E4NKK2</accession>
<dbReference type="Pfam" id="PF24573">
    <property type="entry name" value="HEAT_DAAF5"/>
    <property type="match status" value="1"/>
</dbReference>
<dbReference type="InterPro" id="IPR057978">
    <property type="entry name" value="TPR_DAAF5"/>
</dbReference>
<dbReference type="Pfam" id="PF25757">
    <property type="entry name" value="TPR_DNAAF5"/>
    <property type="match status" value="1"/>
</dbReference>
<keyword evidence="4" id="KW-1185">Reference proteome</keyword>
<feature type="domain" description="Dynein axonemal assembly factor 5 TPR repeats" evidence="2">
    <location>
        <begin position="16"/>
        <end position="294"/>
    </location>
</feature>